<dbReference type="Proteomes" id="UP000568380">
    <property type="component" value="Unassembled WGS sequence"/>
</dbReference>
<name>A0A7W8EFG0_9ACTN</name>
<reference evidence="2 3" key="1">
    <citation type="submission" date="2020-08" db="EMBL/GenBank/DDBJ databases">
        <title>Genomic Encyclopedia of Type Strains, Phase IV (KMG-IV): sequencing the most valuable type-strain genomes for metagenomic binning, comparative biology and taxonomic classification.</title>
        <authorList>
            <person name="Goeker M."/>
        </authorList>
    </citation>
    <scope>NUCLEOTIDE SEQUENCE [LARGE SCALE GENOMIC DNA]</scope>
    <source>
        <strain evidence="2 3">DSM 45385</strain>
    </source>
</reference>
<evidence type="ECO:0000313" key="2">
    <source>
        <dbReference type="EMBL" id="MBB5077544.1"/>
    </source>
</evidence>
<accession>A0A7W8EFG0</accession>
<evidence type="ECO:0008006" key="4">
    <source>
        <dbReference type="Google" id="ProtNLM"/>
    </source>
</evidence>
<dbReference type="SUPFAM" id="SSF53800">
    <property type="entry name" value="Chelatase"/>
    <property type="match status" value="1"/>
</dbReference>
<sequence>MREILLAAGAESRGGRCLPPLLGPDAPRVCSVDRELRSAIPRRPAVVVPMTLGRDPDLAGVAAQALRWAARDRDAGDLLLARPLADTGHLVGWLRAAVVHAKLTAASAVLLVAPAIGPEPDAELFKIARLVRQFTPVRWVEVALSGGDPDVDEGVERCRLLGAEEVVLVPASFVPAPTRPGTRTAGPLLGRASLATLIHRRAMEAEHRWSGHRDDGLAEPMPHTHTHEETHSHVG</sequence>
<evidence type="ECO:0000313" key="3">
    <source>
        <dbReference type="Proteomes" id="UP000568380"/>
    </source>
</evidence>
<dbReference type="EMBL" id="JACHIN010000003">
    <property type="protein sequence ID" value="MBB5077544.1"/>
    <property type="molecule type" value="Genomic_DNA"/>
</dbReference>
<proteinExistence type="predicted"/>
<gene>
    <name evidence="2" type="ORF">HNR40_003017</name>
</gene>
<feature type="compositionally biased region" description="Basic and acidic residues" evidence="1">
    <location>
        <begin position="206"/>
        <end position="216"/>
    </location>
</feature>
<evidence type="ECO:0000256" key="1">
    <source>
        <dbReference type="SAM" id="MobiDB-lite"/>
    </source>
</evidence>
<organism evidence="2 3">
    <name type="scientific">Nonomuraea endophytica</name>
    <dbReference type="NCBI Taxonomy" id="714136"/>
    <lineage>
        <taxon>Bacteria</taxon>
        <taxon>Bacillati</taxon>
        <taxon>Actinomycetota</taxon>
        <taxon>Actinomycetes</taxon>
        <taxon>Streptosporangiales</taxon>
        <taxon>Streptosporangiaceae</taxon>
        <taxon>Nonomuraea</taxon>
    </lineage>
</organism>
<feature type="region of interest" description="Disordered" evidence="1">
    <location>
        <begin position="206"/>
        <end position="235"/>
    </location>
</feature>
<protein>
    <recommendedName>
        <fullName evidence="4">Cobalamin biosynthesis protein CbiX</fullName>
    </recommendedName>
</protein>
<feature type="compositionally biased region" description="Basic and acidic residues" evidence="1">
    <location>
        <begin position="225"/>
        <end position="235"/>
    </location>
</feature>
<keyword evidence="3" id="KW-1185">Reference proteome</keyword>
<dbReference type="AlphaFoldDB" id="A0A7W8EFG0"/>
<comment type="caution">
    <text evidence="2">The sequence shown here is derived from an EMBL/GenBank/DDBJ whole genome shotgun (WGS) entry which is preliminary data.</text>
</comment>
<dbReference type="RefSeq" id="WP_184961421.1">
    <property type="nucleotide sequence ID" value="NZ_JACHIN010000003.1"/>
</dbReference>